<keyword evidence="8 9" id="KW-0472">Membrane</keyword>
<comment type="similarity">
    <text evidence="2 9">Belongs to the ABC-2 integral membrane protein family.</text>
</comment>
<evidence type="ECO:0000313" key="12">
    <source>
        <dbReference type="Proteomes" id="UP001214553"/>
    </source>
</evidence>
<keyword evidence="12" id="KW-1185">Reference proteome</keyword>
<dbReference type="PANTHER" id="PTHR30413">
    <property type="entry name" value="INNER MEMBRANE TRANSPORT PERMEASE"/>
    <property type="match status" value="1"/>
</dbReference>
<keyword evidence="6 9" id="KW-0812">Transmembrane</keyword>
<keyword evidence="7 9" id="KW-1133">Transmembrane helix</keyword>
<feature type="transmembrane region" description="Helical" evidence="9">
    <location>
        <begin position="240"/>
        <end position="261"/>
    </location>
</feature>
<feature type="transmembrane region" description="Helical" evidence="9">
    <location>
        <begin position="117"/>
        <end position="145"/>
    </location>
</feature>
<dbReference type="InterPro" id="IPR013525">
    <property type="entry name" value="ABC2_TM"/>
</dbReference>
<reference evidence="11 12" key="1">
    <citation type="submission" date="2023-03" db="EMBL/GenBank/DDBJ databases">
        <title>Genome sequence of Microbacterium sp. KACC 23027.</title>
        <authorList>
            <person name="Kim S."/>
            <person name="Heo J."/>
            <person name="Kwon S.-W."/>
        </authorList>
    </citation>
    <scope>NUCLEOTIDE SEQUENCE [LARGE SCALE GENOMIC DNA]</scope>
    <source>
        <strain evidence="11 12">KACC 23027</strain>
    </source>
</reference>
<dbReference type="EMBL" id="CP119108">
    <property type="protein sequence ID" value="WEG09182.1"/>
    <property type="molecule type" value="Genomic_DNA"/>
</dbReference>
<dbReference type="PROSITE" id="PS51012">
    <property type="entry name" value="ABC_TM2"/>
    <property type="match status" value="1"/>
</dbReference>
<evidence type="ECO:0000256" key="4">
    <source>
        <dbReference type="ARBA" id="ARBA00022475"/>
    </source>
</evidence>
<evidence type="ECO:0000256" key="7">
    <source>
        <dbReference type="ARBA" id="ARBA00022989"/>
    </source>
</evidence>
<dbReference type="Proteomes" id="UP001214553">
    <property type="component" value="Chromosome"/>
</dbReference>
<feature type="transmembrane region" description="Helical" evidence="9">
    <location>
        <begin position="43"/>
        <end position="68"/>
    </location>
</feature>
<evidence type="ECO:0000256" key="5">
    <source>
        <dbReference type="ARBA" id="ARBA00022519"/>
    </source>
</evidence>
<sequence>MSRTVIRPPRRFNLPSWRELWQAREVLLRFGIRDIVLRYRQTAVGVAWVVLQPLAAAGIFSVVFGQVAGLPSGGIPYFVFSFAGMMAWNVFNGVISRSSTSLVSNQALVSKVFFPRLLVPLSSAISVVLDFAVAFALFLVLLVVFGVQPHWSIFFTPIWLILTLLLASGVGVAASAVTVKYRDVSYILPWVLQILLYATPIAYTLDTVPHRLLWAFEINPLTWLMQTVRWSALGQPVPPVWQLVALPIVSIAVFFGGVLIFQRQERAFADFI</sequence>
<evidence type="ECO:0000256" key="6">
    <source>
        <dbReference type="ARBA" id="ARBA00022692"/>
    </source>
</evidence>
<protein>
    <recommendedName>
        <fullName evidence="9">Transport permease protein</fullName>
    </recommendedName>
</protein>
<accession>A0ABY8C0C2</accession>
<feature type="transmembrane region" description="Helical" evidence="9">
    <location>
        <begin position="74"/>
        <end position="96"/>
    </location>
</feature>
<dbReference type="Pfam" id="PF01061">
    <property type="entry name" value="ABC2_membrane"/>
    <property type="match status" value="1"/>
</dbReference>
<keyword evidence="3 9" id="KW-0813">Transport</keyword>
<keyword evidence="5" id="KW-0997">Cell inner membrane</keyword>
<dbReference type="InterPro" id="IPR047817">
    <property type="entry name" value="ABC2_TM_bact-type"/>
</dbReference>
<evidence type="ECO:0000256" key="9">
    <source>
        <dbReference type="RuleBase" id="RU361157"/>
    </source>
</evidence>
<evidence type="ECO:0000313" key="11">
    <source>
        <dbReference type="EMBL" id="WEG09182.1"/>
    </source>
</evidence>
<gene>
    <name evidence="11" type="ORF">PU630_01060</name>
</gene>
<dbReference type="RefSeq" id="WP_275278506.1">
    <property type="nucleotide sequence ID" value="NZ_CP119108.1"/>
</dbReference>
<organism evidence="11 12">
    <name type="scientific">Microbacterium horticulturae</name>
    <dbReference type="NCBI Taxonomy" id="3028316"/>
    <lineage>
        <taxon>Bacteria</taxon>
        <taxon>Bacillati</taxon>
        <taxon>Actinomycetota</taxon>
        <taxon>Actinomycetes</taxon>
        <taxon>Micrococcales</taxon>
        <taxon>Microbacteriaceae</taxon>
        <taxon>Microbacterium</taxon>
    </lineage>
</organism>
<evidence type="ECO:0000256" key="2">
    <source>
        <dbReference type="ARBA" id="ARBA00007783"/>
    </source>
</evidence>
<keyword evidence="4 9" id="KW-1003">Cell membrane</keyword>
<evidence type="ECO:0000256" key="1">
    <source>
        <dbReference type="ARBA" id="ARBA00004429"/>
    </source>
</evidence>
<comment type="subcellular location">
    <subcellularLocation>
        <location evidence="1">Cell inner membrane</location>
        <topology evidence="1">Multi-pass membrane protein</topology>
    </subcellularLocation>
    <subcellularLocation>
        <location evidence="9">Cell membrane</location>
        <topology evidence="9">Multi-pass membrane protein</topology>
    </subcellularLocation>
</comment>
<dbReference type="PANTHER" id="PTHR30413:SF8">
    <property type="entry name" value="TRANSPORT PERMEASE PROTEIN"/>
    <property type="match status" value="1"/>
</dbReference>
<feature type="domain" description="ABC transmembrane type-2" evidence="10">
    <location>
        <begin position="44"/>
        <end position="264"/>
    </location>
</feature>
<feature type="transmembrane region" description="Helical" evidence="9">
    <location>
        <begin position="186"/>
        <end position="205"/>
    </location>
</feature>
<proteinExistence type="inferred from homology"/>
<evidence type="ECO:0000256" key="3">
    <source>
        <dbReference type="ARBA" id="ARBA00022448"/>
    </source>
</evidence>
<evidence type="ECO:0000259" key="10">
    <source>
        <dbReference type="PROSITE" id="PS51012"/>
    </source>
</evidence>
<evidence type="ECO:0000256" key="8">
    <source>
        <dbReference type="ARBA" id="ARBA00023136"/>
    </source>
</evidence>
<feature type="transmembrane region" description="Helical" evidence="9">
    <location>
        <begin position="151"/>
        <end position="174"/>
    </location>
</feature>
<name>A0ABY8C0C2_9MICO</name>